<dbReference type="EMBL" id="JAFIMR010000001">
    <property type="protein sequence ID" value="KAI1881535.1"/>
    <property type="molecule type" value="Genomic_DNA"/>
</dbReference>
<gene>
    <name evidence="1" type="ORF">JX265_000361</name>
</gene>
<evidence type="ECO:0000313" key="1">
    <source>
        <dbReference type="EMBL" id="KAI1881535.1"/>
    </source>
</evidence>
<name>A0A9Q0AWT2_9PEZI</name>
<keyword evidence="2" id="KW-1185">Reference proteome</keyword>
<protein>
    <submittedName>
        <fullName evidence="1">Uncharacterized protein</fullName>
    </submittedName>
</protein>
<evidence type="ECO:0000313" key="2">
    <source>
        <dbReference type="Proteomes" id="UP000829685"/>
    </source>
</evidence>
<sequence length="94" mass="10177">MNKQLDGLTTLPGMTLDGPEKVGFRVPRVWKDETPGKSGMASLGPLMEDSAIQLGKFGLHADPTTRLEDARDKGLGLLDPILKYIHLPSGGFYP</sequence>
<accession>A0A9Q0AWT2</accession>
<comment type="caution">
    <text evidence="1">The sequence shown here is derived from an EMBL/GenBank/DDBJ whole genome shotgun (WGS) entry which is preliminary data.</text>
</comment>
<reference evidence="1" key="1">
    <citation type="submission" date="2021-03" db="EMBL/GenBank/DDBJ databases">
        <title>Revisited historic fungal species revealed as producer of novel bioactive compounds through whole genome sequencing and comparative genomics.</title>
        <authorList>
            <person name="Vignolle G.A."/>
            <person name="Hochenegger N."/>
            <person name="Mach R.L."/>
            <person name="Mach-Aigner A.R."/>
            <person name="Javad Rahimi M."/>
            <person name="Salim K.A."/>
            <person name="Chan C.M."/>
            <person name="Lim L.B.L."/>
            <person name="Cai F."/>
            <person name="Druzhinina I.S."/>
            <person name="U'Ren J.M."/>
            <person name="Derntl C."/>
        </authorList>
    </citation>
    <scope>NUCLEOTIDE SEQUENCE</scope>
    <source>
        <strain evidence="1">TUCIM 5799</strain>
    </source>
</reference>
<dbReference type="Proteomes" id="UP000829685">
    <property type="component" value="Unassembled WGS sequence"/>
</dbReference>
<dbReference type="AlphaFoldDB" id="A0A9Q0AWT2"/>
<proteinExistence type="predicted"/>
<organism evidence="1 2">
    <name type="scientific">Neoarthrinium moseri</name>
    <dbReference type="NCBI Taxonomy" id="1658444"/>
    <lineage>
        <taxon>Eukaryota</taxon>
        <taxon>Fungi</taxon>
        <taxon>Dikarya</taxon>
        <taxon>Ascomycota</taxon>
        <taxon>Pezizomycotina</taxon>
        <taxon>Sordariomycetes</taxon>
        <taxon>Xylariomycetidae</taxon>
        <taxon>Amphisphaeriales</taxon>
        <taxon>Apiosporaceae</taxon>
        <taxon>Neoarthrinium</taxon>
    </lineage>
</organism>